<feature type="transmembrane region" description="Helical" evidence="12">
    <location>
        <begin position="184"/>
        <end position="202"/>
    </location>
</feature>
<keyword evidence="6 12" id="KW-1133">Transmembrane helix</keyword>
<comment type="subcellular location">
    <subcellularLocation>
        <location evidence="1 12">Cell membrane</location>
        <topology evidence="1 12">Multi-pass membrane protein</topology>
    </subcellularLocation>
</comment>
<name>A0A8J6FJ59_ELECQ</name>
<dbReference type="Proteomes" id="UP000770717">
    <property type="component" value="Unassembled WGS sequence"/>
</dbReference>
<feature type="transmembrane region" description="Helical" evidence="12">
    <location>
        <begin position="28"/>
        <end position="49"/>
    </location>
</feature>
<dbReference type="InterPro" id="IPR000276">
    <property type="entry name" value="GPCR_Rhodpsn"/>
</dbReference>
<dbReference type="PROSITE" id="PS00237">
    <property type="entry name" value="G_PROTEIN_RECEP_F1_1"/>
    <property type="match status" value="1"/>
</dbReference>
<dbReference type="InterPro" id="IPR000725">
    <property type="entry name" value="Olfact_rcpt"/>
</dbReference>
<dbReference type="GO" id="GO:0005886">
    <property type="term" value="C:plasma membrane"/>
    <property type="evidence" value="ECO:0007669"/>
    <property type="project" value="UniProtKB-SubCell"/>
</dbReference>
<feature type="domain" description="G-protein coupled receptors family 1 profile" evidence="13">
    <location>
        <begin position="42"/>
        <end position="285"/>
    </location>
</feature>
<evidence type="ECO:0000256" key="6">
    <source>
        <dbReference type="ARBA" id="ARBA00022989"/>
    </source>
</evidence>
<dbReference type="FunFam" id="1.20.1070.10:FF:000013">
    <property type="entry name" value="Olfactory receptor"/>
    <property type="match status" value="1"/>
</dbReference>
<comment type="caution">
    <text evidence="14">The sequence shown here is derived from an EMBL/GenBank/DDBJ whole genome shotgun (WGS) entry which is preliminary data.</text>
</comment>
<keyword evidence="7 11" id="KW-0297">G-protein coupled receptor</keyword>
<dbReference type="Gene3D" id="1.20.1070.10">
    <property type="entry name" value="Rhodopsin 7-helix transmembrane proteins"/>
    <property type="match status" value="2"/>
</dbReference>
<evidence type="ECO:0000256" key="3">
    <source>
        <dbReference type="ARBA" id="ARBA00022606"/>
    </source>
</evidence>
<keyword evidence="5 12" id="KW-0552">Olfaction</keyword>
<evidence type="ECO:0000256" key="9">
    <source>
        <dbReference type="ARBA" id="ARBA00023170"/>
    </source>
</evidence>
<dbReference type="OrthoDB" id="5967130at2759"/>
<dbReference type="PRINTS" id="PR00245">
    <property type="entry name" value="OLFACTORYR"/>
</dbReference>
<evidence type="ECO:0000256" key="10">
    <source>
        <dbReference type="ARBA" id="ARBA00023224"/>
    </source>
</evidence>
<feature type="transmembrane region" description="Helical" evidence="12">
    <location>
        <begin position="141"/>
        <end position="164"/>
    </location>
</feature>
<keyword evidence="2 12" id="KW-1003">Cell membrane</keyword>
<dbReference type="EMBL" id="WNTK01000002">
    <property type="protein sequence ID" value="KAG9488544.1"/>
    <property type="molecule type" value="Genomic_DNA"/>
</dbReference>
<keyword evidence="9 11" id="KW-0675">Receptor</keyword>
<keyword evidence="4 11" id="KW-0812">Transmembrane</keyword>
<evidence type="ECO:0000256" key="1">
    <source>
        <dbReference type="ARBA" id="ARBA00004651"/>
    </source>
</evidence>
<dbReference type="GO" id="GO:0004984">
    <property type="term" value="F:olfactory receptor activity"/>
    <property type="evidence" value="ECO:0007669"/>
    <property type="project" value="InterPro"/>
</dbReference>
<feature type="transmembrane region" description="Helical" evidence="12">
    <location>
        <begin position="244"/>
        <end position="263"/>
    </location>
</feature>
<dbReference type="PROSITE" id="PS50262">
    <property type="entry name" value="G_PROTEIN_RECEP_F1_2"/>
    <property type="match status" value="1"/>
</dbReference>
<accession>A0A8J6FJ59</accession>
<evidence type="ECO:0000256" key="4">
    <source>
        <dbReference type="ARBA" id="ARBA00022692"/>
    </source>
</evidence>
<organism evidence="14 15">
    <name type="scientific">Eleutherodactylus coqui</name>
    <name type="common">Puerto Rican coqui</name>
    <dbReference type="NCBI Taxonomy" id="57060"/>
    <lineage>
        <taxon>Eukaryota</taxon>
        <taxon>Metazoa</taxon>
        <taxon>Chordata</taxon>
        <taxon>Craniata</taxon>
        <taxon>Vertebrata</taxon>
        <taxon>Euteleostomi</taxon>
        <taxon>Amphibia</taxon>
        <taxon>Batrachia</taxon>
        <taxon>Anura</taxon>
        <taxon>Neobatrachia</taxon>
        <taxon>Hyloidea</taxon>
        <taxon>Eleutherodactylidae</taxon>
        <taxon>Eleutherodactylinae</taxon>
        <taxon>Eleutherodactylus</taxon>
        <taxon>Eleutherodactylus</taxon>
    </lineage>
</organism>
<evidence type="ECO:0000256" key="2">
    <source>
        <dbReference type="ARBA" id="ARBA00022475"/>
    </source>
</evidence>
<feature type="transmembrane region" description="Helical" evidence="12">
    <location>
        <begin position="214"/>
        <end position="232"/>
    </location>
</feature>
<dbReference type="CDD" id="cd13954">
    <property type="entry name" value="7tmA_OR"/>
    <property type="match status" value="1"/>
</dbReference>
<keyword evidence="15" id="KW-1185">Reference proteome</keyword>
<keyword evidence="8 12" id="KW-0472">Membrane</keyword>
<evidence type="ECO:0000259" key="13">
    <source>
        <dbReference type="PROSITE" id="PS50262"/>
    </source>
</evidence>
<evidence type="ECO:0000256" key="8">
    <source>
        <dbReference type="ARBA" id="ARBA00023136"/>
    </source>
</evidence>
<protein>
    <recommendedName>
        <fullName evidence="12">Olfactory receptor</fullName>
    </recommendedName>
</protein>
<feature type="transmembrane region" description="Helical" evidence="12">
    <location>
        <begin position="99"/>
        <end position="121"/>
    </location>
</feature>
<gene>
    <name evidence="14" type="ORF">GDO78_004862</name>
</gene>
<dbReference type="SUPFAM" id="SSF81321">
    <property type="entry name" value="Family A G protein-coupled receptor-like"/>
    <property type="match status" value="1"/>
</dbReference>
<evidence type="ECO:0000256" key="7">
    <source>
        <dbReference type="ARBA" id="ARBA00023040"/>
    </source>
</evidence>
<proteinExistence type="inferred from homology"/>
<feature type="transmembrane region" description="Helical" evidence="12">
    <location>
        <begin position="61"/>
        <end position="87"/>
    </location>
</feature>
<dbReference type="AlphaFoldDB" id="A0A8J6FJ59"/>
<reference evidence="14" key="1">
    <citation type="thesis" date="2020" institute="ProQuest LLC" country="789 East Eisenhower Parkway, Ann Arbor, MI, USA">
        <title>Comparative Genomics and Chromosome Evolution.</title>
        <authorList>
            <person name="Mudd A.B."/>
        </authorList>
    </citation>
    <scope>NUCLEOTIDE SEQUENCE</scope>
    <source>
        <strain evidence="14">HN-11 Male</strain>
        <tissue evidence="14">Kidney and liver</tissue>
    </source>
</reference>
<evidence type="ECO:0000256" key="12">
    <source>
        <dbReference type="RuleBase" id="RU363047"/>
    </source>
</evidence>
<sequence>MDSRNCSNKLVEFFIIGFSDFTAIQTTLFLHFLTVYILTICGNLVLVLLIMWSPSLSTPMYFFLCNLSSLDIVYTSVTCPKLIFIFVTNNGNISYAECILQLYFFIAFGSTEYFLLTVMSYDRYIAVCKPLYYSVVMNQHVCIVIAIGSWLGGIVASIPIASVTSTLDYCSSNLINHFFCDVNALIHLACNDTTLLHTVILIQGKSKTFSTCGSHLTVVSLFYIMVFVLYMRPSSSMSLSQAKILTALYVYIIPLLNPVVYSFRNQSVKEALRKKFKSLLKDNGR</sequence>
<evidence type="ECO:0000256" key="11">
    <source>
        <dbReference type="RuleBase" id="RU000688"/>
    </source>
</evidence>
<evidence type="ECO:0000313" key="14">
    <source>
        <dbReference type="EMBL" id="KAG9488544.1"/>
    </source>
</evidence>
<evidence type="ECO:0000313" key="15">
    <source>
        <dbReference type="Proteomes" id="UP000770717"/>
    </source>
</evidence>
<evidence type="ECO:0000256" key="5">
    <source>
        <dbReference type="ARBA" id="ARBA00022725"/>
    </source>
</evidence>
<dbReference type="PRINTS" id="PR00237">
    <property type="entry name" value="GPCRRHODOPSN"/>
</dbReference>
<keyword evidence="3 12" id="KW-0716">Sensory transduction</keyword>
<dbReference type="InterPro" id="IPR017452">
    <property type="entry name" value="GPCR_Rhodpsn_7TM"/>
</dbReference>
<dbReference type="Pfam" id="PF13853">
    <property type="entry name" value="7tm_4"/>
    <property type="match status" value="1"/>
</dbReference>
<comment type="similarity">
    <text evidence="11">Belongs to the G-protein coupled receptor 1 family.</text>
</comment>
<keyword evidence="10 11" id="KW-0807">Transducer</keyword>
<dbReference type="Pfam" id="PF00001">
    <property type="entry name" value="7tm_1"/>
    <property type="match status" value="1"/>
</dbReference>
<dbReference type="PANTHER" id="PTHR26453">
    <property type="entry name" value="OLFACTORY RECEPTOR"/>
    <property type="match status" value="1"/>
</dbReference>
<dbReference type="GO" id="GO:0004930">
    <property type="term" value="F:G protein-coupled receptor activity"/>
    <property type="evidence" value="ECO:0007669"/>
    <property type="project" value="UniProtKB-KW"/>
</dbReference>